<dbReference type="InterPro" id="IPR001762">
    <property type="entry name" value="Disintegrin_dom"/>
</dbReference>
<dbReference type="PROSITE" id="PS50214">
    <property type="entry name" value="DISINTEGRIN_2"/>
    <property type="match status" value="1"/>
</dbReference>
<dbReference type="InterPro" id="IPR036436">
    <property type="entry name" value="Disintegrin_dom_sf"/>
</dbReference>
<keyword evidence="8" id="KW-1185">Reference proteome</keyword>
<dbReference type="Pfam" id="PF00200">
    <property type="entry name" value="Disintegrin"/>
    <property type="match status" value="1"/>
</dbReference>
<dbReference type="SMART" id="SM00050">
    <property type="entry name" value="DISIN"/>
    <property type="match status" value="1"/>
</dbReference>
<dbReference type="InterPro" id="IPR051489">
    <property type="entry name" value="ADAM_Metalloproteinase"/>
</dbReference>
<dbReference type="GO" id="GO:0005886">
    <property type="term" value="C:plasma membrane"/>
    <property type="evidence" value="ECO:0007669"/>
    <property type="project" value="TreeGrafter"/>
</dbReference>
<name>A0AAW0G5L0_9APHY</name>
<evidence type="ECO:0000256" key="3">
    <source>
        <dbReference type="ARBA" id="ARBA00074021"/>
    </source>
</evidence>
<evidence type="ECO:0000313" key="7">
    <source>
        <dbReference type="EMBL" id="KAK7688106.1"/>
    </source>
</evidence>
<comment type="caution">
    <text evidence="7">The sequence shown here is derived from an EMBL/GenBank/DDBJ whole genome shotgun (WGS) entry which is preliminary data.</text>
</comment>
<dbReference type="Gene3D" id="4.10.70.10">
    <property type="entry name" value="Disintegrin domain"/>
    <property type="match status" value="1"/>
</dbReference>
<reference evidence="7 8" key="1">
    <citation type="submission" date="2022-09" db="EMBL/GenBank/DDBJ databases">
        <authorList>
            <person name="Palmer J.M."/>
        </authorList>
    </citation>
    <scope>NUCLEOTIDE SEQUENCE [LARGE SCALE GENOMIC DNA]</scope>
    <source>
        <strain evidence="7 8">DSM 7382</strain>
    </source>
</reference>
<evidence type="ECO:0000256" key="2">
    <source>
        <dbReference type="ARBA" id="ARBA00056552"/>
    </source>
</evidence>
<feature type="transmembrane region" description="Helical" evidence="5">
    <location>
        <begin position="243"/>
        <end position="264"/>
    </location>
</feature>
<accession>A0AAW0G5L0</accession>
<feature type="domain" description="Disintegrin" evidence="6">
    <location>
        <begin position="49"/>
        <end position="137"/>
    </location>
</feature>
<evidence type="ECO:0000256" key="4">
    <source>
        <dbReference type="SAM" id="MobiDB-lite"/>
    </source>
</evidence>
<dbReference type="FunFam" id="4.10.70.10:FF:000003">
    <property type="entry name" value="Disintegrin and metalloproteinase domain-containing protein 17"/>
    <property type="match status" value="1"/>
</dbReference>
<keyword evidence="5" id="KW-0812">Transmembrane</keyword>
<dbReference type="GO" id="GO:0004222">
    <property type="term" value="F:metalloendopeptidase activity"/>
    <property type="evidence" value="ECO:0007669"/>
    <property type="project" value="TreeGrafter"/>
</dbReference>
<evidence type="ECO:0000256" key="1">
    <source>
        <dbReference type="ARBA" id="ARBA00023157"/>
    </source>
</evidence>
<dbReference type="SUPFAM" id="SSF57552">
    <property type="entry name" value="Blood coagulation inhibitor (disintegrin)"/>
    <property type="match status" value="1"/>
</dbReference>
<evidence type="ECO:0000259" key="6">
    <source>
        <dbReference type="PROSITE" id="PS50214"/>
    </source>
</evidence>
<dbReference type="AlphaFoldDB" id="A0AAW0G5L0"/>
<dbReference type="EMBL" id="JASBNA010000011">
    <property type="protein sequence ID" value="KAK7688106.1"/>
    <property type="molecule type" value="Genomic_DNA"/>
</dbReference>
<gene>
    <name evidence="7" type="ORF">QCA50_008476</name>
</gene>
<sequence length="363" mass="37410">MSPVADAGETKFSPCSLGNICSLMAGASGGKTNTSCLADPGSGVKLISLQMCGNGIVEDGEDCDPGQGSNSTCCDVSTCKFKSGAVCDPASSPCCTDQCSFAPTTQVCRPAKDAKCDQAEMCSGNSSACPADIFSPNGQSCGDDSLACANGICTSLDKQCQTVGASMNLKKACGGSNDKSCQVSCQDPNTANQCVILQSTLVDGSPCGYGGTCLSGNCQTGSFLDTAKAWYTQNLQISIPVTILAGVVVLLILWGIIAGIRGCLKDGARSRRRNMRKLNSWDGPPAVIVAPGVRAVPGAVPQSIPPYPPMRGPNAPVPSQGLAPQGHARYHSSSSWEERYPLNSPEFLQPGAAPSGPYYAPRR</sequence>
<keyword evidence="5" id="KW-0472">Membrane</keyword>
<dbReference type="PANTHER" id="PTHR45702">
    <property type="entry name" value="ADAM10/ADAM17 METALLOPEPTIDASE FAMILY MEMBER"/>
    <property type="match status" value="1"/>
</dbReference>
<evidence type="ECO:0000313" key="8">
    <source>
        <dbReference type="Proteomes" id="UP001385951"/>
    </source>
</evidence>
<dbReference type="Proteomes" id="UP001385951">
    <property type="component" value="Unassembled WGS sequence"/>
</dbReference>
<feature type="compositionally biased region" description="Low complexity" evidence="4">
    <location>
        <begin position="350"/>
        <end position="363"/>
    </location>
</feature>
<organism evidence="7 8">
    <name type="scientific">Cerrena zonata</name>
    <dbReference type="NCBI Taxonomy" id="2478898"/>
    <lineage>
        <taxon>Eukaryota</taxon>
        <taxon>Fungi</taxon>
        <taxon>Dikarya</taxon>
        <taxon>Basidiomycota</taxon>
        <taxon>Agaricomycotina</taxon>
        <taxon>Agaricomycetes</taxon>
        <taxon>Polyporales</taxon>
        <taxon>Cerrenaceae</taxon>
        <taxon>Cerrena</taxon>
    </lineage>
</organism>
<comment type="function">
    <text evidence="2">Probable zinc protease.</text>
</comment>
<keyword evidence="1" id="KW-1015">Disulfide bond</keyword>
<dbReference type="GO" id="GO:0006509">
    <property type="term" value="P:membrane protein ectodomain proteolysis"/>
    <property type="evidence" value="ECO:0007669"/>
    <property type="project" value="TreeGrafter"/>
</dbReference>
<feature type="region of interest" description="Disordered" evidence="4">
    <location>
        <begin position="304"/>
        <end position="363"/>
    </location>
</feature>
<evidence type="ECO:0000256" key="5">
    <source>
        <dbReference type="SAM" id="Phobius"/>
    </source>
</evidence>
<dbReference type="PANTHER" id="PTHR45702:SF2">
    <property type="entry name" value="KUZBANIAN, ISOFORM A"/>
    <property type="match status" value="1"/>
</dbReference>
<keyword evidence="5" id="KW-1133">Transmembrane helix</keyword>
<protein>
    <recommendedName>
        <fullName evidence="3">Disintegrin and metalloproteinase domain-containing protein B</fullName>
    </recommendedName>
</protein>
<proteinExistence type="predicted"/>